<protein>
    <submittedName>
        <fullName evidence="1">Uncharacterized protein</fullName>
    </submittedName>
</protein>
<sequence>MHVLRLFPVPSLHFLLQDYRSSTGSDALKEDKGENGAYDAASLLSRVSEVLSDDYRIIKDPFSMTFATSLYTLYVRRLE</sequence>
<gene>
    <name evidence="1" type="ORF">ARMOST_20765</name>
</gene>
<name>A0A284S885_ARMOS</name>
<dbReference type="AlphaFoldDB" id="A0A284S885"/>
<reference evidence="2" key="1">
    <citation type="journal article" date="2017" name="Nat. Ecol. Evol.">
        <title>Genome expansion and lineage-specific genetic innovations in the forest pathogenic fungi Armillaria.</title>
        <authorList>
            <person name="Sipos G."/>
            <person name="Prasanna A.N."/>
            <person name="Walter M.C."/>
            <person name="O'Connor E."/>
            <person name="Balint B."/>
            <person name="Krizsan K."/>
            <person name="Kiss B."/>
            <person name="Hess J."/>
            <person name="Varga T."/>
            <person name="Slot J."/>
            <person name="Riley R."/>
            <person name="Boka B."/>
            <person name="Rigling D."/>
            <person name="Barry K."/>
            <person name="Lee J."/>
            <person name="Mihaltcheva S."/>
            <person name="LaButti K."/>
            <person name="Lipzen A."/>
            <person name="Waldron R."/>
            <person name="Moloney N.M."/>
            <person name="Sperisen C."/>
            <person name="Kredics L."/>
            <person name="Vagvoelgyi C."/>
            <person name="Patrignani A."/>
            <person name="Fitzpatrick D."/>
            <person name="Nagy I."/>
            <person name="Doyle S."/>
            <person name="Anderson J.B."/>
            <person name="Grigoriev I.V."/>
            <person name="Gueldener U."/>
            <person name="Muensterkoetter M."/>
            <person name="Nagy L.G."/>
        </authorList>
    </citation>
    <scope>NUCLEOTIDE SEQUENCE [LARGE SCALE GENOMIC DNA]</scope>
    <source>
        <strain evidence="2">C18/9</strain>
    </source>
</reference>
<proteinExistence type="predicted"/>
<keyword evidence="2" id="KW-1185">Reference proteome</keyword>
<dbReference type="Proteomes" id="UP000219338">
    <property type="component" value="Unassembled WGS sequence"/>
</dbReference>
<dbReference type="EMBL" id="FUEG01000041">
    <property type="protein sequence ID" value="SJL17219.1"/>
    <property type="molecule type" value="Genomic_DNA"/>
</dbReference>
<organism evidence="1 2">
    <name type="scientific">Armillaria ostoyae</name>
    <name type="common">Armillaria root rot fungus</name>
    <dbReference type="NCBI Taxonomy" id="47428"/>
    <lineage>
        <taxon>Eukaryota</taxon>
        <taxon>Fungi</taxon>
        <taxon>Dikarya</taxon>
        <taxon>Basidiomycota</taxon>
        <taxon>Agaricomycotina</taxon>
        <taxon>Agaricomycetes</taxon>
        <taxon>Agaricomycetidae</taxon>
        <taxon>Agaricales</taxon>
        <taxon>Marasmiineae</taxon>
        <taxon>Physalacriaceae</taxon>
        <taxon>Armillaria</taxon>
    </lineage>
</organism>
<accession>A0A284S885</accession>
<evidence type="ECO:0000313" key="2">
    <source>
        <dbReference type="Proteomes" id="UP000219338"/>
    </source>
</evidence>
<evidence type="ECO:0000313" key="1">
    <source>
        <dbReference type="EMBL" id="SJL17219.1"/>
    </source>
</evidence>